<evidence type="ECO:0000313" key="2">
    <source>
        <dbReference type="Proteomes" id="UP001185028"/>
    </source>
</evidence>
<sequence>MLTQDYIKGYLQGIAQMNMQANCSLDYDLDEIRATGTLVESVCAYMQLTPTQVSLDRLAAWEQTLLELLPRWFFYRLYDEGQKAIDYSAIGYDQEQASRQFIHILKEWLSREGSMTTAFRVDSKPYSFYELEWDDFLFFTNGKLYFLHFGRSD</sequence>
<evidence type="ECO:0000313" key="1">
    <source>
        <dbReference type="EMBL" id="MDR6246714.1"/>
    </source>
</evidence>
<organism evidence="1 2">
    <name type="scientific">Paenibacillus hunanensis</name>
    <dbReference type="NCBI Taxonomy" id="539262"/>
    <lineage>
        <taxon>Bacteria</taxon>
        <taxon>Bacillati</taxon>
        <taxon>Bacillota</taxon>
        <taxon>Bacilli</taxon>
        <taxon>Bacillales</taxon>
        <taxon>Paenibacillaceae</taxon>
        <taxon>Paenibacillus</taxon>
    </lineage>
</organism>
<evidence type="ECO:0008006" key="3">
    <source>
        <dbReference type="Google" id="ProtNLM"/>
    </source>
</evidence>
<proteinExistence type="predicted"/>
<dbReference type="RefSeq" id="WP_188778711.1">
    <property type="nucleotide sequence ID" value="NZ_BMMB01000022.1"/>
</dbReference>
<keyword evidence="2" id="KW-1185">Reference proteome</keyword>
<dbReference type="Proteomes" id="UP001185028">
    <property type="component" value="Unassembled WGS sequence"/>
</dbReference>
<dbReference type="EMBL" id="JAVDQH010000038">
    <property type="protein sequence ID" value="MDR6246714.1"/>
    <property type="molecule type" value="Genomic_DNA"/>
</dbReference>
<name>A0ABU1J5C6_9BACL</name>
<reference evidence="1 2" key="1">
    <citation type="submission" date="2023-07" db="EMBL/GenBank/DDBJ databases">
        <title>Genomic Encyclopedia of Type Strains, Phase IV (KMG-IV): sequencing the most valuable type-strain genomes for metagenomic binning, comparative biology and taxonomic classification.</title>
        <authorList>
            <person name="Goeker M."/>
        </authorList>
    </citation>
    <scope>NUCLEOTIDE SEQUENCE [LARGE SCALE GENOMIC DNA]</scope>
    <source>
        <strain evidence="1 2">DSM 22170</strain>
    </source>
</reference>
<accession>A0ABU1J5C6</accession>
<gene>
    <name evidence="1" type="ORF">JOC58_004659</name>
</gene>
<comment type="caution">
    <text evidence="1">The sequence shown here is derived from an EMBL/GenBank/DDBJ whole genome shotgun (WGS) entry which is preliminary data.</text>
</comment>
<protein>
    <recommendedName>
        <fullName evidence="3">DUF2313 domain-containing protein</fullName>
    </recommendedName>
</protein>